<dbReference type="Pfam" id="PF01571">
    <property type="entry name" value="GCV_T"/>
    <property type="match status" value="1"/>
</dbReference>
<dbReference type="InterPro" id="IPR017703">
    <property type="entry name" value="YgfZ/GCV_T_CS"/>
</dbReference>
<proteinExistence type="predicted"/>
<dbReference type="PANTHER" id="PTHR22602">
    <property type="entry name" value="TRANSFERASE CAF17, MITOCHONDRIAL-RELATED"/>
    <property type="match status" value="1"/>
</dbReference>
<dbReference type="PANTHER" id="PTHR22602:SF0">
    <property type="entry name" value="TRANSFERASE CAF17, MITOCHONDRIAL-RELATED"/>
    <property type="match status" value="1"/>
</dbReference>
<protein>
    <submittedName>
        <fullName evidence="3">Folate-binding protein YgfZ</fullName>
    </submittedName>
</protein>
<accession>A0A6B1DZ04</accession>
<evidence type="ECO:0000313" key="3">
    <source>
        <dbReference type="EMBL" id="MYD92067.1"/>
    </source>
</evidence>
<keyword evidence="1" id="KW-0809">Transit peptide</keyword>
<dbReference type="InterPro" id="IPR027266">
    <property type="entry name" value="TrmE/GcvT-like"/>
</dbReference>
<dbReference type="Gene3D" id="3.30.1360.120">
    <property type="entry name" value="Probable tRNA modification gtpase trme, domain 1"/>
    <property type="match status" value="1"/>
</dbReference>
<dbReference type="GO" id="GO:0016226">
    <property type="term" value="P:iron-sulfur cluster assembly"/>
    <property type="evidence" value="ECO:0007669"/>
    <property type="project" value="TreeGrafter"/>
</dbReference>
<dbReference type="InterPro" id="IPR045179">
    <property type="entry name" value="YgfZ/GcvT"/>
</dbReference>
<gene>
    <name evidence="3" type="ORF">F4Y08_17340</name>
</gene>
<reference evidence="3" key="1">
    <citation type="submission" date="2019-09" db="EMBL/GenBank/DDBJ databases">
        <title>Characterisation of the sponge microbiome using genome-centric metagenomics.</title>
        <authorList>
            <person name="Engelberts J.P."/>
            <person name="Robbins S.J."/>
            <person name="De Goeij J.M."/>
            <person name="Aranda M."/>
            <person name="Bell S.C."/>
            <person name="Webster N.S."/>
        </authorList>
    </citation>
    <scope>NUCLEOTIDE SEQUENCE</scope>
    <source>
        <strain evidence="3">SB0662_bin_9</strain>
    </source>
</reference>
<comment type="caution">
    <text evidence="3">The sequence shown here is derived from an EMBL/GenBank/DDBJ whole genome shotgun (WGS) entry which is preliminary data.</text>
</comment>
<evidence type="ECO:0000259" key="2">
    <source>
        <dbReference type="Pfam" id="PF01571"/>
    </source>
</evidence>
<dbReference type="SUPFAM" id="SSF103025">
    <property type="entry name" value="Folate-binding domain"/>
    <property type="match status" value="1"/>
</dbReference>
<dbReference type="NCBIfam" id="TIGR03317">
    <property type="entry name" value="ygfZ_signature"/>
    <property type="match status" value="1"/>
</dbReference>
<name>A0A6B1DZ04_9CHLR</name>
<sequence length="375" mass="41101">MTARYGCGTQQNQESCLERDLLHRLEQQPTIHTKISRLKPILCRTAVDLHAFGAIMTHTGGLEIGKEHVPQGACLLPDRGSRVLWMSGDDSEDFLQRMTTNDMRLPVGGHRPTALLTGTGRIQAVFNVIRDGEGYWLIAPPHGSEALRTVLQSNIFFMDQVTVEDVSDQWDFLYLVGHGASNVVELLGFAAAEPAVVARSGDRMCLYENLLELPGFGLLIPAAETDGVRRAVQQGHGALWSDWDEYDHLRIRSVRGGYGYEYTEAFNPLEVGLDAICSDNKGCYPGQEVIARQVNYDRVARALVLLESDQPLSPGDPVKLEGRPLGEVTSVSSVSADHTWPSLAVVRSRQLAPGQMVMAGDRPAVVAAMRQASLV</sequence>
<organism evidence="3">
    <name type="scientific">Caldilineaceae bacterium SB0662_bin_9</name>
    <dbReference type="NCBI Taxonomy" id="2605258"/>
    <lineage>
        <taxon>Bacteria</taxon>
        <taxon>Bacillati</taxon>
        <taxon>Chloroflexota</taxon>
        <taxon>Caldilineae</taxon>
        <taxon>Caldilineales</taxon>
        <taxon>Caldilineaceae</taxon>
    </lineage>
</organism>
<evidence type="ECO:0000256" key="1">
    <source>
        <dbReference type="ARBA" id="ARBA00022946"/>
    </source>
</evidence>
<dbReference type="InterPro" id="IPR006222">
    <property type="entry name" value="GCVT_N"/>
</dbReference>
<dbReference type="EMBL" id="VXPY01000122">
    <property type="protein sequence ID" value="MYD92067.1"/>
    <property type="molecule type" value="Genomic_DNA"/>
</dbReference>
<dbReference type="AlphaFoldDB" id="A0A6B1DZ04"/>
<feature type="domain" description="GCVT N-terminal" evidence="2">
    <location>
        <begin position="85"/>
        <end position="185"/>
    </location>
</feature>